<dbReference type="InterPro" id="IPR015422">
    <property type="entry name" value="PyrdxlP-dep_Trfase_small"/>
</dbReference>
<evidence type="ECO:0000256" key="1">
    <source>
        <dbReference type="ARBA" id="ARBA00001933"/>
    </source>
</evidence>
<dbReference type="PANTHER" id="PTHR11601">
    <property type="entry name" value="CYSTEINE DESULFURYLASE FAMILY MEMBER"/>
    <property type="match status" value="1"/>
</dbReference>
<evidence type="ECO:0000313" key="3">
    <source>
        <dbReference type="EMBL" id="CAB4864266.1"/>
    </source>
</evidence>
<gene>
    <name evidence="3" type="ORF">UFOPK3402_00375</name>
</gene>
<dbReference type="EMBL" id="CAFBLS010000029">
    <property type="protein sequence ID" value="CAB4864266.1"/>
    <property type="molecule type" value="Genomic_DNA"/>
</dbReference>
<sequence length="108" mass="10952">MAAGAIPDVEVLGDPVDRLPHLVTFSALYVSGEALVTELDRLGIAVSSGSACVAESARPSHVLAAMGAFTGGNVRVSLPFGCTEATVQRLIDALPAAVAHARGEALRA</sequence>
<reference evidence="3" key="1">
    <citation type="submission" date="2020-05" db="EMBL/GenBank/DDBJ databases">
        <authorList>
            <person name="Chiriac C."/>
            <person name="Salcher M."/>
            <person name="Ghai R."/>
            <person name="Kavagutti S V."/>
        </authorList>
    </citation>
    <scope>NUCLEOTIDE SEQUENCE</scope>
</reference>
<protein>
    <submittedName>
        <fullName evidence="3">Unannotated protein</fullName>
    </submittedName>
</protein>
<proteinExistence type="predicted"/>
<dbReference type="InterPro" id="IPR015424">
    <property type="entry name" value="PyrdxlP-dep_Trfase"/>
</dbReference>
<accession>A0A6J7D1S8</accession>
<organism evidence="3">
    <name type="scientific">freshwater metagenome</name>
    <dbReference type="NCBI Taxonomy" id="449393"/>
    <lineage>
        <taxon>unclassified sequences</taxon>
        <taxon>metagenomes</taxon>
        <taxon>ecological metagenomes</taxon>
    </lineage>
</organism>
<evidence type="ECO:0000259" key="2">
    <source>
        <dbReference type="Pfam" id="PF00266"/>
    </source>
</evidence>
<dbReference type="AlphaFoldDB" id="A0A6J7D1S8"/>
<name>A0A6J7D1S8_9ZZZZ</name>
<dbReference type="Pfam" id="PF00266">
    <property type="entry name" value="Aminotran_5"/>
    <property type="match status" value="1"/>
</dbReference>
<dbReference type="SUPFAM" id="SSF53383">
    <property type="entry name" value="PLP-dependent transferases"/>
    <property type="match status" value="1"/>
</dbReference>
<dbReference type="PANTHER" id="PTHR11601:SF34">
    <property type="entry name" value="CYSTEINE DESULFURASE"/>
    <property type="match status" value="1"/>
</dbReference>
<dbReference type="Gene3D" id="3.90.1150.10">
    <property type="entry name" value="Aspartate Aminotransferase, domain 1"/>
    <property type="match status" value="1"/>
</dbReference>
<feature type="domain" description="Aminotransferase class V" evidence="2">
    <location>
        <begin position="5"/>
        <end position="90"/>
    </location>
</feature>
<dbReference type="InterPro" id="IPR000192">
    <property type="entry name" value="Aminotrans_V_dom"/>
</dbReference>
<comment type="cofactor">
    <cofactor evidence="1">
        <name>pyridoxal 5'-phosphate</name>
        <dbReference type="ChEBI" id="CHEBI:597326"/>
    </cofactor>
</comment>